<feature type="transmembrane region" description="Helical" evidence="1">
    <location>
        <begin position="75"/>
        <end position="92"/>
    </location>
</feature>
<comment type="caution">
    <text evidence="2">The sequence shown here is derived from an EMBL/GenBank/DDBJ whole genome shotgun (WGS) entry which is preliminary data.</text>
</comment>
<dbReference type="Proteomes" id="UP000824125">
    <property type="component" value="Unassembled WGS sequence"/>
</dbReference>
<evidence type="ECO:0000256" key="1">
    <source>
        <dbReference type="SAM" id="Phobius"/>
    </source>
</evidence>
<protein>
    <submittedName>
        <fullName evidence="2">Uncharacterized protein</fullName>
    </submittedName>
</protein>
<keyword evidence="1" id="KW-0812">Transmembrane</keyword>
<evidence type="ECO:0000313" key="3">
    <source>
        <dbReference type="Proteomes" id="UP000824125"/>
    </source>
</evidence>
<feature type="transmembrane region" description="Helical" evidence="1">
    <location>
        <begin position="49"/>
        <end position="69"/>
    </location>
</feature>
<evidence type="ECO:0000313" key="2">
    <source>
        <dbReference type="EMBL" id="HIU68616.1"/>
    </source>
</evidence>
<gene>
    <name evidence="2" type="ORF">IAD23_01490</name>
</gene>
<feature type="transmembrane region" description="Helical" evidence="1">
    <location>
        <begin position="6"/>
        <end position="37"/>
    </location>
</feature>
<keyword evidence="1" id="KW-1133">Transmembrane helix</keyword>
<name>A0A9D1SNJ4_9FIRM</name>
<accession>A0A9D1SNJ4</accession>
<reference evidence="2" key="2">
    <citation type="journal article" date="2021" name="PeerJ">
        <title>Extensive microbial diversity within the chicken gut microbiome revealed by metagenomics and culture.</title>
        <authorList>
            <person name="Gilroy R."/>
            <person name="Ravi A."/>
            <person name="Getino M."/>
            <person name="Pursley I."/>
            <person name="Horton D.L."/>
            <person name="Alikhan N.F."/>
            <person name="Baker D."/>
            <person name="Gharbi K."/>
            <person name="Hall N."/>
            <person name="Watson M."/>
            <person name="Adriaenssens E.M."/>
            <person name="Foster-Nyarko E."/>
            <person name="Jarju S."/>
            <person name="Secka A."/>
            <person name="Antonio M."/>
            <person name="Oren A."/>
            <person name="Chaudhuri R.R."/>
            <person name="La Ragione R."/>
            <person name="Hildebrand F."/>
            <person name="Pallen M.J."/>
        </authorList>
    </citation>
    <scope>NUCLEOTIDE SEQUENCE</scope>
    <source>
        <strain evidence="2">CHK176-6737</strain>
    </source>
</reference>
<dbReference type="AlphaFoldDB" id="A0A9D1SNJ4"/>
<reference evidence="2" key="1">
    <citation type="submission" date="2020-10" db="EMBL/GenBank/DDBJ databases">
        <authorList>
            <person name="Gilroy R."/>
        </authorList>
    </citation>
    <scope>NUCLEOTIDE SEQUENCE</scope>
    <source>
        <strain evidence="2">CHK176-6737</strain>
    </source>
</reference>
<feature type="transmembrane region" description="Helical" evidence="1">
    <location>
        <begin position="104"/>
        <end position="126"/>
    </location>
</feature>
<keyword evidence="1" id="KW-0472">Membrane</keyword>
<sequence>MKWSFRAAFSGILCALGVVLLFLSGFVSLFAYLMPILAGMLLIVSNAHFSARMSLCIYAATSVLGLILVTDRECALLYVLFFGYYPVLSAYLERLRPAFVRWAAKFLLFNAALTLCEWLLVAVFRVPVDDALGVWGILLAYLLFNLLFWLYDLLYRRAVQIYDRRFKKRVARFLKGIS</sequence>
<dbReference type="EMBL" id="DVNM01000007">
    <property type="protein sequence ID" value="HIU68616.1"/>
    <property type="molecule type" value="Genomic_DNA"/>
</dbReference>
<organism evidence="2 3">
    <name type="scientific">Candidatus Scybalenecus merdavium</name>
    <dbReference type="NCBI Taxonomy" id="2840939"/>
    <lineage>
        <taxon>Bacteria</taxon>
        <taxon>Bacillati</taxon>
        <taxon>Bacillota</taxon>
        <taxon>Clostridia</taxon>
        <taxon>Eubacteriales</taxon>
        <taxon>Oscillospiraceae</taxon>
        <taxon>Oscillospiraceae incertae sedis</taxon>
        <taxon>Candidatus Scybalenecus</taxon>
    </lineage>
</organism>
<proteinExistence type="predicted"/>
<feature type="transmembrane region" description="Helical" evidence="1">
    <location>
        <begin position="132"/>
        <end position="155"/>
    </location>
</feature>